<name>A0A4R2I182_9GAMM</name>
<dbReference type="RefSeq" id="WP_158287493.1">
    <property type="nucleotide sequence ID" value="NZ_JACGXM010000009.1"/>
</dbReference>
<comment type="caution">
    <text evidence="2">The sequence shown here is derived from an EMBL/GenBank/DDBJ whole genome shotgun (WGS) entry which is preliminary data.</text>
</comment>
<dbReference type="InterPro" id="IPR036465">
    <property type="entry name" value="vWFA_dom_sf"/>
</dbReference>
<dbReference type="SUPFAM" id="SSF53300">
    <property type="entry name" value="vWA-like"/>
    <property type="match status" value="1"/>
</dbReference>
<dbReference type="Proteomes" id="UP000294862">
    <property type="component" value="Unassembled WGS sequence"/>
</dbReference>
<feature type="domain" description="DUF58" evidence="1">
    <location>
        <begin position="56"/>
        <end position="270"/>
    </location>
</feature>
<evidence type="ECO:0000313" key="3">
    <source>
        <dbReference type="Proteomes" id="UP000294862"/>
    </source>
</evidence>
<dbReference type="OrthoDB" id="9776116at2"/>
<accession>A0A4R2I182</accession>
<evidence type="ECO:0000313" key="2">
    <source>
        <dbReference type="EMBL" id="TCO37704.1"/>
    </source>
</evidence>
<protein>
    <submittedName>
        <fullName evidence="2">Uncharacterized protein DUF58</fullName>
    </submittedName>
</protein>
<organism evidence="2 3">
    <name type="scientific">Dokdonella fugitiva</name>
    <dbReference type="NCBI Taxonomy" id="328517"/>
    <lineage>
        <taxon>Bacteria</taxon>
        <taxon>Pseudomonadati</taxon>
        <taxon>Pseudomonadota</taxon>
        <taxon>Gammaproteobacteria</taxon>
        <taxon>Lysobacterales</taxon>
        <taxon>Rhodanobacteraceae</taxon>
        <taxon>Dokdonella</taxon>
    </lineage>
</organism>
<evidence type="ECO:0000259" key="1">
    <source>
        <dbReference type="Pfam" id="PF01882"/>
    </source>
</evidence>
<dbReference type="PANTHER" id="PTHR33608:SF12">
    <property type="entry name" value="DUF58 DOMAIN-CONTAINING PROTEIN"/>
    <property type="match status" value="1"/>
</dbReference>
<dbReference type="InterPro" id="IPR002881">
    <property type="entry name" value="DUF58"/>
</dbReference>
<dbReference type="Pfam" id="PF01882">
    <property type="entry name" value="DUF58"/>
    <property type="match status" value="1"/>
</dbReference>
<dbReference type="PANTHER" id="PTHR33608">
    <property type="entry name" value="BLL2464 PROTEIN"/>
    <property type="match status" value="1"/>
</dbReference>
<keyword evidence="3" id="KW-1185">Reference proteome</keyword>
<sequence>MPSASANRSVRVALDELISLAALAHGASLVRNRRSPALRSGTSSSRWRGRGVDFRESRIYQPGDEIRHMDWRVTARSGKPHTKLFEEEREQGLLLAIDLNPGMHFGTRVRFKSVQAARAAALLAWMASAAGDRVGALGFGGGVDGEVKPAGGRRGVLRVLRALRDWDAAADAGRQEPLSGVLARVRRLLRPGMRLVLLTDGFSADADAMPLLPQLAGRHEVTIVLLRDVLELAPPPPGRYAIHLGAARRVLDFADPRVRGSWTERFSASRARLLEQARRLGIRVIELDGHADLRRALAPLLARSRHSPVVA</sequence>
<dbReference type="EMBL" id="SLWQ01000009">
    <property type="protein sequence ID" value="TCO37704.1"/>
    <property type="molecule type" value="Genomic_DNA"/>
</dbReference>
<proteinExistence type="predicted"/>
<reference evidence="2 3" key="1">
    <citation type="journal article" date="2015" name="Stand. Genomic Sci.">
        <title>Genomic Encyclopedia of Bacterial and Archaeal Type Strains, Phase III: the genomes of soil and plant-associated and newly described type strains.</title>
        <authorList>
            <person name="Whitman W.B."/>
            <person name="Woyke T."/>
            <person name="Klenk H.P."/>
            <person name="Zhou Y."/>
            <person name="Lilburn T.G."/>
            <person name="Beck B.J."/>
            <person name="De Vos P."/>
            <person name="Vandamme P."/>
            <person name="Eisen J.A."/>
            <person name="Garrity G."/>
            <person name="Hugenholtz P."/>
            <person name="Kyrpides N.C."/>
        </authorList>
    </citation>
    <scope>NUCLEOTIDE SEQUENCE [LARGE SCALE GENOMIC DNA]</scope>
    <source>
        <strain evidence="2 3">A3</strain>
    </source>
</reference>
<gene>
    <name evidence="2" type="ORF">EV148_10956</name>
</gene>
<dbReference type="AlphaFoldDB" id="A0A4R2I182"/>